<sequence>MKFKLSIPVLILLTGCQMTSEDRSNDVQTTLTPVVAPSVKVSNADSGLDNATAENIARLIIAEDVTVEPIDNVWIRIAEQMTIPIPNNARIAKHRKWFLDHPQHLKTVSQRAEPFLYLIVEELERRGLPLELALLPVVESAFDPFAYSHGSASGMWQFVPGTATQYGLEQNWWYDGRRDVLASTSAALTYMEYLSRRFDGDWLHALASYNSGQGRVGRAIKRNQKAGLATDFWSLSLPKETEAYVPKLLALADILQNAEKYNLTLPVIANEPAIQQVDINSQIDLALAADLAGIDVAQLQRLNPGFNQWATAPDGPHTLLIPNENVAQFKTALAKTDAKGRLNWVRYKVKSGDSLSEIAQNYNTSSKIIASVNNLDSSMIKIGQALLIPMAVKDLDYYKFSQSSRLTRRQEKPAGRFKIVHKVQPGDNLWDISRAYKVNYKSLAKWNNIAPKDTLKVNQKLVVWQGKKQGSANGKGIMRNITYKVRQGDSLARIANKFNVRIKDLVRWNGLAKQKYIQPGQALRLYIDVTKVNT</sequence>
<dbReference type="InterPro" id="IPR000189">
    <property type="entry name" value="Transglyc_AS"/>
</dbReference>
<feature type="domain" description="LysM" evidence="2">
    <location>
        <begin position="481"/>
        <end position="525"/>
    </location>
</feature>
<dbReference type="AlphaFoldDB" id="A0A330LP65"/>
<dbReference type="GO" id="GO:0008932">
    <property type="term" value="F:lytic endotransglycosylase activity"/>
    <property type="evidence" value="ECO:0007669"/>
    <property type="project" value="TreeGrafter"/>
</dbReference>
<comment type="similarity">
    <text evidence="1">Belongs to the transglycosylase Slt family.</text>
</comment>
<dbReference type="SMART" id="SM00257">
    <property type="entry name" value="LysM"/>
    <property type="match status" value="3"/>
</dbReference>
<gene>
    <name evidence="3" type="ORF">MORIYA_2309</name>
</gene>
<dbReference type="InterPro" id="IPR036779">
    <property type="entry name" value="LysM_dom_sf"/>
</dbReference>
<dbReference type="GO" id="GO:0000270">
    <property type="term" value="P:peptidoglycan metabolic process"/>
    <property type="evidence" value="ECO:0007669"/>
    <property type="project" value="InterPro"/>
</dbReference>
<dbReference type="EMBL" id="LS483250">
    <property type="protein sequence ID" value="SQD78787.1"/>
    <property type="molecule type" value="Genomic_DNA"/>
</dbReference>
<evidence type="ECO:0000313" key="3">
    <source>
        <dbReference type="EMBL" id="SQD78787.1"/>
    </source>
</evidence>
<evidence type="ECO:0000313" key="4">
    <source>
        <dbReference type="Proteomes" id="UP000250163"/>
    </source>
</evidence>
<evidence type="ECO:0000259" key="2">
    <source>
        <dbReference type="PROSITE" id="PS51782"/>
    </source>
</evidence>
<feature type="domain" description="LysM" evidence="2">
    <location>
        <begin position="345"/>
        <end position="388"/>
    </location>
</feature>
<dbReference type="Gene3D" id="3.10.350.10">
    <property type="entry name" value="LysM domain"/>
    <property type="match status" value="3"/>
</dbReference>
<protein>
    <submittedName>
        <fullName evidence="3">Lytic transglycosylase</fullName>
    </submittedName>
</protein>
<keyword evidence="4" id="KW-1185">Reference proteome</keyword>
<dbReference type="CDD" id="cd00118">
    <property type="entry name" value="LysM"/>
    <property type="match status" value="3"/>
</dbReference>
<dbReference type="Proteomes" id="UP000250163">
    <property type="component" value="Chromosome MORIYA"/>
</dbReference>
<dbReference type="GO" id="GO:0016020">
    <property type="term" value="C:membrane"/>
    <property type="evidence" value="ECO:0007669"/>
    <property type="project" value="InterPro"/>
</dbReference>
<dbReference type="Pfam" id="PF01464">
    <property type="entry name" value="SLT"/>
    <property type="match status" value="1"/>
</dbReference>
<dbReference type="PROSITE" id="PS51257">
    <property type="entry name" value="PROKAR_LIPOPROTEIN"/>
    <property type="match status" value="1"/>
</dbReference>
<dbReference type="InterPro" id="IPR023346">
    <property type="entry name" value="Lysozyme-like_dom_sf"/>
</dbReference>
<dbReference type="InterPro" id="IPR008258">
    <property type="entry name" value="Transglycosylase_SLT_dom_1"/>
</dbReference>
<name>A0A330LP65_9GAMM</name>
<evidence type="ECO:0000256" key="1">
    <source>
        <dbReference type="ARBA" id="ARBA00007734"/>
    </source>
</evidence>
<dbReference type="InterPro" id="IPR018392">
    <property type="entry name" value="LysM"/>
</dbReference>
<reference evidence="4" key="1">
    <citation type="submission" date="2018-05" db="EMBL/GenBank/DDBJ databases">
        <authorList>
            <person name="Cea G.-C."/>
            <person name="William W."/>
        </authorList>
    </citation>
    <scope>NUCLEOTIDE SEQUENCE [LARGE SCALE GENOMIC DNA]</scope>
    <source>
        <strain evidence="4">DB21MT 5</strain>
    </source>
</reference>
<dbReference type="OrthoDB" id="9815002at2"/>
<dbReference type="KEGG" id="mya:MORIYA_2309"/>
<accession>A0A330LP65</accession>
<dbReference type="FunFam" id="1.10.530.10:FF:000004">
    <property type="entry name" value="Membrane-bound lytic murein transglycosylase D"/>
    <property type="match status" value="1"/>
</dbReference>
<dbReference type="PANTHER" id="PTHR33734">
    <property type="entry name" value="LYSM DOMAIN-CONTAINING GPI-ANCHORED PROTEIN 2"/>
    <property type="match status" value="1"/>
</dbReference>
<proteinExistence type="inferred from homology"/>
<dbReference type="PANTHER" id="PTHR33734:SF22">
    <property type="entry name" value="MEMBRANE-BOUND LYTIC MUREIN TRANSGLYCOSYLASE D"/>
    <property type="match status" value="1"/>
</dbReference>
<dbReference type="PROSITE" id="PS51782">
    <property type="entry name" value="LYSM"/>
    <property type="match status" value="3"/>
</dbReference>
<dbReference type="CDD" id="cd16894">
    <property type="entry name" value="MltD-like"/>
    <property type="match status" value="1"/>
</dbReference>
<dbReference type="PROSITE" id="PS00922">
    <property type="entry name" value="TRANSGLYCOSYLASE"/>
    <property type="match status" value="1"/>
</dbReference>
<feature type="domain" description="LysM" evidence="2">
    <location>
        <begin position="419"/>
        <end position="463"/>
    </location>
</feature>
<dbReference type="SUPFAM" id="SSF53955">
    <property type="entry name" value="Lysozyme-like"/>
    <property type="match status" value="1"/>
</dbReference>
<dbReference type="RefSeq" id="WP_112715084.1">
    <property type="nucleotide sequence ID" value="NZ_LS483250.1"/>
</dbReference>
<dbReference type="SUPFAM" id="SSF54106">
    <property type="entry name" value="LysM domain"/>
    <property type="match status" value="3"/>
</dbReference>
<organism evidence="3 4">
    <name type="scientific">Moritella yayanosii</name>
    <dbReference type="NCBI Taxonomy" id="69539"/>
    <lineage>
        <taxon>Bacteria</taxon>
        <taxon>Pseudomonadati</taxon>
        <taxon>Pseudomonadota</taxon>
        <taxon>Gammaproteobacteria</taxon>
        <taxon>Alteromonadales</taxon>
        <taxon>Moritellaceae</taxon>
        <taxon>Moritella</taxon>
    </lineage>
</organism>
<dbReference type="Gene3D" id="1.10.530.10">
    <property type="match status" value="1"/>
</dbReference>
<dbReference type="Pfam" id="PF01476">
    <property type="entry name" value="LysM"/>
    <property type="match status" value="3"/>
</dbReference>